<gene>
    <name evidence="2" type="ORF">PRK78_002780</name>
</gene>
<sequence length="188" mass="20641">MLADRPTTICASKPPHSNMTSSLRASSPTPSGSRPRHSSKTPTFHLGTLPRFHPAVYQGSNPNNFPPQPPAPVQQRSSQQYRASSNSRDVLRQYRELVAGITSRGPTSVPCTKPSKPRLDPTGSPGPVTPLTLEEQEDGYFTAGAVRSSESRSRADHPPPKEMLERLLHQEHERISSQNGSWKDSKGR</sequence>
<dbReference type="Proteomes" id="UP001219355">
    <property type="component" value="Chromosome 2"/>
</dbReference>
<dbReference type="EMBL" id="CP120628">
    <property type="protein sequence ID" value="WEW57315.1"/>
    <property type="molecule type" value="Genomic_DNA"/>
</dbReference>
<feature type="compositionally biased region" description="Low complexity" evidence="1">
    <location>
        <begin position="73"/>
        <end position="88"/>
    </location>
</feature>
<evidence type="ECO:0000256" key="1">
    <source>
        <dbReference type="SAM" id="MobiDB-lite"/>
    </source>
</evidence>
<evidence type="ECO:0000313" key="3">
    <source>
        <dbReference type="Proteomes" id="UP001219355"/>
    </source>
</evidence>
<organism evidence="2 3">
    <name type="scientific">Emydomyces testavorans</name>
    <dbReference type="NCBI Taxonomy" id="2070801"/>
    <lineage>
        <taxon>Eukaryota</taxon>
        <taxon>Fungi</taxon>
        <taxon>Dikarya</taxon>
        <taxon>Ascomycota</taxon>
        <taxon>Pezizomycotina</taxon>
        <taxon>Eurotiomycetes</taxon>
        <taxon>Eurotiomycetidae</taxon>
        <taxon>Onygenales</taxon>
        <taxon>Nannizziopsiaceae</taxon>
        <taxon>Emydomyces</taxon>
    </lineage>
</organism>
<evidence type="ECO:0000313" key="2">
    <source>
        <dbReference type="EMBL" id="WEW57315.1"/>
    </source>
</evidence>
<feature type="region of interest" description="Disordered" evidence="1">
    <location>
        <begin position="1"/>
        <end position="188"/>
    </location>
</feature>
<accession>A0AAF0DEY3</accession>
<protein>
    <submittedName>
        <fullName evidence="2">Uncharacterized protein</fullName>
    </submittedName>
</protein>
<name>A0AAF0DEY3_9EURO</name>
<reference evidence="2" key="1">
    <citation type="submission" date="2023-03" db="EMBL/GenBank/DDBJ databases">
        <title>Emydomyces testavorans Genome Sequence.</title>
        <authorList>
            <person name="Hoyer L."/>
        </authorList>
    </citation>
    <scope>NUCLEOTIDE SEQUENCE</scope>
    <source>
        <strain evidence="2">16-2883</strain>
    </source>
</reference>
<keyword evidence="3" id="KW-1185">Reference proteome</keyword>
<feature type="compositionally biased region" description="Basic and acidic residues" evidence="1">
    <location>
        <begin position="149"/>
        <end position="175"/>
    </location>
</feature>
<proteinExistence type="predicted"/>
<dbReference type="AlphaFoldDB" id="A0AAF0DEY3"/>
<feature type="compositionally biased region" description="Polar residues" evidence="1">
    <location>
        <begin position="15"/>
        <end position="32"/>
    </location>
</feature>